<evidence type="ECO:0000256" key="6">
    <source>
        <dbReference type="ARBA" id="ARBA00022989"/>
    </source>
</evidence>
<dbReference type="InterPro" id="IPR022646">
    <property type="entry name" value="SecD/SecF_CS"/>
</dbReference>
<proteinExistence type="inferred from homology"/>
<reference evidence="11 12" key="1">
    <citation type="journal article" date="2016" name="Nat. Commun.">
        <title>Thousands of microbial genomes shed light on interconnected biogeochemical processes in an aquifer system.</title>
        <authorList>
            <person name="Anantharaman K."/>
            <person name="Brown C.T."/>
            <person name="Hug L.A."/>
            <person name="Sharon I."/>
            <person name="Castelle C.J."/>
            <person name="Probst A.J."/>
            <person name="Thomas B.C."/>
            <person name="Singh A."/>
            <person name="Wilkins M.J."/>
            <person name="Karaoz U."/>
            <person name="Brodie E.L."/>
            <person name="Williams K.H."/>
            <person name="Hubbard S.S."/>
            <person name="Banfield J.F."/>
        </authorList>
    </citation>
    <scope>NUCLEOTIDE SEQUENCE [LARGE SCALE GENOMIC DNA]</scope>
</reference>
<keyword evidence="4 9" id="KW-0812">Transmembrane</keyword>
<dbReference type="Pfam" id="PF02355">
    <property type="entry name" value="SecD_SecF_C"/>
    <property type="match status" value="1"/>
</dbReference>
<dbReference type="SUPFAM" id="SSF82866">
    <property type="entry name" value="Multidrug efflux transporter AcrB transmembrane domain"/>
    <property type="match status" value="1"/>
</dbReference>
<feature type="transmembrane region" description="Helical" evidence="9">
    <location>
        <begin position="12"/>
        <end position="36"/>
    </location>
</feature>
<evidence type="ECO:0000256" key="7">
    <source>
        <dbReference type="ARBA" id="ARBA00023010"/>
    </source>
</evidence>
<evidence type="ECO:0000256" key="1">
    <source>
        <dbReference type="ARBA" id="ARBA00004651"/>
    </source>
</evidence>
<dbReference type="HAMAP" id="MF_01464_B">
    <property type="entry name" value="SecF_B"/>
    <property type="match status" value="1"/>
</dbReference>
<comment type="function">
    <text evidence="9">Part of the Sec protein translocase complex. Interacts with the SecYEG preprotein conducting channel. SecDF uses the proton motive force (PMF) to complete protein translocation after the ATP-dependent function of SecA.</text>
</comment>
<feature type="transmembrane region" description="Helical" evidence="9">
    <location>
        <begin position="152"/>
        <end position="175"/>
    </location>
</feature>
<comment type="similarity">
    <text evidence="9">Belongs to the SecD/SecF family. SecF subfamily.</text>
</comment>
<dbReference type="InterPro" id="IPR022645">
    <property type="entry name" value="SecD/SecF_bac"/>
</dbReference>
<keyword evidence="5 9" id="KW-0653">Protein transport</keyword>
<dbReference type="NCBIfam" id="TIGR00966">
    <property type="entry name" value="transloc_SecF"/>
    <property type="match status" value="1"/>
</dbReference>
<keyword evidence="8 9" id="KW-0472">Membrane</keyword>
<comment type="subunit">
    <text evidence="9">Forms a complex with SecD. Part of the essential Sec protein translocation apparatus which comprises SecA, SecYEG and auxiliary proteins SecDF. Other proteins may also be involved.</text>
</comment>
<dbReference type="InterPro" id="IPR048634">
    <property type="entry name" value="SecD_SecF_C"/>
</dbReference>
<feature type="transmembrane region" description="Helical" evidence="9">
    <location>
        <begin position="187"/>
        <end position="206"/>
    </location>
</feature>
<name>A0A1G2R254_9BACT</name>
<keyword evidence="6 9" id="KW-1133">Transmembrane helix</keyword>
<dbReference type="Proteomes" id="UP000179258">
    <property type="component" value="Unassembled WGS sequence"/>
</dbReference>
<evidence type="ECO:0000256" key="5">
    <source>
        <dbReference type="ARBA" id="ARBA00022927"/>
    </source>
</evidence>
<evidence type="ECO:0000256" key="4">
    <source>
        <dbReference type="ARBA" id="ARBA00022692"/>
    </source>
</evidence>
<comment type="subcellular location">
    <subcellularLocation>
        <location evidence="1 9">Cell membrane</location>
        <topology evidence="1 9">Multi-pass membrane protein</topology>
    </subcellularLocation>
</comment>
<feature type="transmembrane region" description="Helical" evidence="9">
    <location>
        <begin position="123"/>
        <end position="140"/>
    </location>
</feature>
<feature type="domain" description="Protein export membrane protein SecD/SecF C-terminal" evidence="10">
    <location>
        <begin position="101"/>
        <end position="289"/>
    </location>
</feature>
<accession>A0A1G2R254</accession>
<dbReference type="Pfam" id="PF07549">
    <property type="entry name" value="Sec_GG"/>
    <property type="match status" value="1"/>
</dbReference>
<dbReference type="AlphaFoldDB" id="A0A1G2R254"/>
<evidence type="ECO:0000259" key="10">
    <source>
        <dbReference type="Pfam" id="PF02355"/>
    </source>
</evidence>
<evidence type="ECO:0000313" key="11">
    <source>
        <dbReference type="EMBL" id="OHA66936.1"/>
    </source>
</evidence>
<dbReference type="InterPro" id="IPR022813">
    <property type="entry name" value="SecD/SecF_arch_bac"/>
</dbReference>
<keyword evidence="2 9" id="KW-0813">Transport</keyword>
<dbReference type="GO" id="GO:0015450">
    <property type="term" value="F:protein-transporting ATPase activity"/>
    <property type="evidence" value="ECO:0007669"/>
    <property type="project" value="InterPro"/>
</dbReference>
<protein>
    <recommendedName>
        <fullName evidence="9">Protein-export membrane protein SecF</fullName>
    </recommendedName>
</protein>
<dbReference type="GO" id="GO:0005886">
    <property type="term" value="C:plasma membrane"/>
    <property type="evidence" value="ECO:0007669"/>
    <property type="project" value="UniProtKB-SubCell"/>
</dbReference>
<dbReference type="GO" id="GO:0043952">
    <property type="term" value="P:protein transport by the Sec complex"/>
    <property type="evidence" value="ECO:0007669"/>
    <property type="project" value="UniProtKB-UniRule"/>
</dbReference>
<evidence type="ECO:0000256" key="9">
    <source>
        <dbReference type="HAMAP-Rule" id="MF_01464"/>
    </source>
</evidence>
<gene>
    <name evidence="9" type="primary">secF</name>
    <name evidence="11" type="ORF">A3D59_01780</name>
</gene>
<dbReference type="InterPro" id="IPR005665">
    <property type="entry name" value="SecF_bac"/>
</dbReference>
<evidence type="ECO:0000313" key="12">
    <source>
        <dbReference type="Proteomes" id="UP000179258"/>
    </source>
</evidence>
<dbReference type="PRINTS" id="PR01755">
    <property type="entry name" value="SECFTRNLCASE"/>
</dbReference>
<dbReference type="PANTHER" id="PTHR30081:SF8">
    <property type="entry name" value="PROTEIN TRANSLOCASE SUBUNIT SECF"/>
    <property type="match status" value="1"/>
</dbReference>
<evidence type="ECO:0000256" key="8">
    <source>
        <dbReference type="ARBA" id="ARBA00023136"/>
    </source>
</evidence>
<evidence type="ECO:0000256" key="2">
    <source>
        <dbReference type="ARBA" id="ARBA00022448"/>
    </source>
</evidence>
<sequence>MFFNFLRYRHIYYLFSGLLILGSIVALAVFGLRFGIDFNGGSVLEIEYQDSRPANQEIQDKLADLNLGEMIVQPIGDRGVMLRMRDLDEDTHQRVLQKLGAKEQRFESIGPVIGRELKKKTQVAIALATAAIMFYIAFAFRKVSRPVPSWQYGLIAAVVAFFHDVLIPLGAFAVLGKYVGAEINIPIIAALLTVLGYSIQDTVVVFDRIRENLLRHRGVSFEDTINFSLNQTFVRSLNVSLTALLVLFAIFFFGGETLKYFSLALIIGIASGTYSSIFLASPLLITWQRRRQRPRG</sequence>
<dbReference type="GO" id="GO:0065002">
    <property type="term" value="P:intracellular protein transmembrane transport"/>
    <property type="evidence" value="ECO:0007669"/>
    <property type="project" value="UniProtKB-UniRule"/>
</dbReference>
<dbReference type="EMBL" id="MHTX01000048">
    <property type="protein sequence ID" value="OHA66936.1"/>
    <property type="molecule type" value="Genomic_DNA"/>
</dbReference>
<comment type="caution">
    <text evidence="11">The sequence shown here is derived from an EMBL/GenBank/DDBJ whole genome shotgun (WGS) entry which is preliminary data.</text>
</comment>
<feature type="transmembrane region" description="Helical" evidence="9">
    <location>
        <begin position="260"/>
        <end position="285"/>
    </location>
</feature>
<evidence type="ECO:0000256" key="3">
    <source>
        <dbReference type="ARBA" id="ARBA00022475"/>
    </source>
</evidence>
<feature type="transmembrane region" description="Helical" evidence="9">
    <location>
        <begin position="237"/>
        <end position="254"/>
    </location>
</feature>
<dbReference type="PANTHER" id="PTHR30081">
    <property type="entry name" value="PROTEIN-EXPORT MEMBRANE PROTEIN SEC"/>
    <property type="match status" value="1"/>
</dbReference>
<keyword evidence="7 9" id="KW-0811">Translocation</keyword>
<keyword evidence="3 9" id="KW-1003">Cell membrane</keyword>
<dbReference type="Gene3D" id="1.20.1640.10">
    <property type="entry name" value="Multidrug efflux transporter AcrB transmembrane domain"/>
    <property type="match status" value="1"/>
</dbReference>
<dbReference type="GO" id="GO:0006605">
    <property type="term" value="P:protein targeting"/>
    <property type="evidence" value="ECO:0007669"/>
    <property type="project" value="UniProtKB-UniRule"/>
</dbReference>
<organism evidence="11 12">
    <name type="scientific">Candidatus Wildermuthbacteria bacterium RIFCSPHIGHO2_02_FULL_47_17</name>
    <dbReference type="NCBI Taxonomy" id="1802452"/>
    <lineage>
        <taxon>Bacteria</taxon>
        <taxon>Candidatus Wildermuthiibacteriota</taxon>
    </lineage>
</organism>